<evidence type="ECO:0000256" key="5">
    <source>
        <dbReference type="SAM" id="Phobius"/>
    </source>
</evidence>
<evidence type="ECO:0000259" key="7">
    <source>
        <dbReference type="PROSITE" id="PS50883"/>
    </source>
</evidence>
<dbReference type="SMART" id="SM01079">
    <property type="entry name" value="CHASE"/>
    <property type="match status" value="1"/>
</dbReference>
<dbReference type="Pfam" id="PF13185">
    <property type="entry name" value="GAF_2"/>
    <property type="match status" value="1"/>
</dbReference>
<comment type="caution">
    <text evidence="9">The sequence shown here is derived from an EMBL/GenBank/DDBJ whole genome shotgun (WGS) entry which is preliminary data.</text>
</comment>
<dbReference type="Gene3D" id="3.30.70.270">
    <property type="match status" value="1"/>
</dbReference>
<dbReference type="Pfam" id="PF03924">
    <property type="entry name" value="CHASE"/>
    <property type="match status" value="1"/>
</dbReference>
<organism evidence="9 10">
    <name type="scientific">Undibacterium rivi</name>
    <dbReference type="NCBI Taxonomy" id="2828729"/>
    <lineage>
        <taxon>Bacteria</taxon>
        <taxon>Pseudomonadati</taxon>
        <taxon>Pseudomonadota</taxon>
        <taxon>Betaproteobacteria</taxon>
        <taxon>Burkholderiales</taxon>
        <taxon>Oxalobacteraceae</taxon>
        <taxon>Undibacterium</taxon>
    </lineage>
</organism>
<dbReference type="InterPro" id="IPR029016">
    <property type="entry name" value="GAF-like_dom_sf"/>
</dbReference>
<accession>A0ABS5H0A2</accession>
<gene>
    <name evidence="9" type="ORF">KDM87_05945</name>
</gene>
<dbReference type="SMART" id="SM00052">
    <property type="entry name" value="EAL"/>
    <property type="match status" value="1"/>
</dbReference>
<feature type="domain" description="EAL" evidence="7">
    <location>
        <begin position="719"/>
        <end position="973"/>
    </location>
</feature>
<dbReference type="Gene3D" id="3.30.450.40">
    <property type="match status" value="1"/>
</dbReference>
<proteinExistence type="predicted"/>
<dbReference type="SUPFAM" id="SSF141868">
    <property type="entry name" value="EAL domain-like"/>
    <property type="match status" value="1"/>
</dbReference>
<dbReference type="RefSeq" id="WP_212678219.1">
    <property type="nucleotide sequence ID" value="NZ_JAGSPK010000002.1"/>
</dbReference>
<dbReference type="EMBL" id="JAGSPK010000002">
    <property type="protein sequence ID" value="MBR7792134.1"/>
    <property type="molecule type" value="Genomic_DNA"/>
</dbReference>
<feature type="domain" description="GGDEF" evidence="8">
    <location>
        <begin position="577"/>
        <end position="710"/>
    </location>
</feature>
<dbReference type="InterPro" id="IPR043128">
    <property type="entry name" value="Rev_trsase/Diguanyl_cyclase"/>
</dbReference>
<evidence type="ECO:0000313" key="9">
    <source>
        <dbReference type="EMBL" id="MBR7792134.1"/>
    </source>
</evidence>
<dbReference type="SMART" id="SM00267">
    <property type="entry name" value="GGDEF"/>
    <property type="match status" value="1"/>
</dbReference>
<feature type="transmembrane region" description="Helical" evidence="5">
    <location>
        <begin position="317"/>
        <end position="337"/>
    </location>
</feature>
<dbReference type="PROSITE" id="PS50887">
    <property type="entry name" value="GGDEF"/>
    <property type="match status" value="1"/>
</dbReference>
<dbReference type="Gene3D" id="3.20.20.450">
    <property type="entry name" value="EAL domain"/>
    <property type="match status" value="1"/>
</dbReference>
<dbReference type="PROSITE" id="PS50839">
    <property type="entry name" value="CHASE"/>
    <property type="match status" value="1"/>
</dbReference>
<dbReference type="Pfam" id="PF00990">
    <property type="entry name" value="GGDEF"/>
    <property type="match status" value="1"/>
</dbReference>
<feature type="domain" description="CHASE" evidence="6">
    <location>
        <begin position="76"/>
        <end position="299"/>
    </location>
</feature>
<keyword evidence="4 5" id="KW-0472">Membrane</keyword>
<dbReference type="NCBIfam" id="TIGR00254">
    <property type="entry name" value="GGDEF"/>
    <property type="match status" value="1"/>
</dbReference>
<evidence type="ECO:0000256" key="4">
    <source>
        <dbReference type="ARBA" id="ARBA00023136"/>
    </source>
</evidence>
<reference evidence="9 10" key="1">
    <citation type="submission" date="2021-04" db="EMBL/GenBank/DDBJ databases">
        <title>novel species isolated from subtropical streams in China.</title>
        <authorList>
            <person name="Lu H."/>
        </authorList>
    </citation>
    <scope>NUCLEOTIDE SEQUENCE [LARGE SCALE GENOMIC DNA]</scope>
    <source>
        <strain evidence="9 10">FT147W</strain>
    </source>
</reference>
<sequence>MLKKENLPSSFLFIPWIILIFGLALTYALQDTPREANRQALHDEFEYRSNEIIDNINRRLQNYEQVLEGVAGLFTASHKVTQAEFSRYVETLKFEDKFPGIQGVGYARFVKSKEKTEHIAVMRATGSTEYDIRPSGEREIYAPITYLQPPNWRNQRAIGYDMYSETVRRAALNKATEENTAIISGRVKLVQETDQDVQAGFLMYMPIYRLHSKHTNIKERYENIEGWVYAPFRMNDLMTGVLGHRFDESGSPFHLRIYDGNSIDKSQLMFESKQITENNNAAFRTTKVLNLFGHEWNIVISSLPTFDARLKSDRANIIAATGSIASILLAIVVWLLVTGRSRALAIARSMTSELRQSEAEQKKLNRALRLISDCNIALSRSESEHHLLSEICRLCVDNGGYLMAWVGYAEEDQAKTVRPVAQAGYESGYLETINISWGNNPQGQGPTGTAIRTGTPHIIQNILTNASMAPWRKAALERGYQSSVSLPLICDAKILGSLNIYSCEADAFDPAEVHLLEELVDDIAYCIVTLRTRAENAETREKLEFLTNFDPLTNLPNRLLLRDRFDHAVIVANNENMTVNMLYLDLDHFKQINDSLGYGIGDQILVEVANRLQQCIPATATMSRLSGDEFVILLTGKYDVPGVAEVGNTIREAFSTPFTINNDVVNLSCSIGIGLYPIDGDDFDTLLKHSHTALNSAKEAGRNTYRFFTRDMNAGLVEQIRLTGGLSSAVRNNEFVLHYQPQIDIKSGKIIAAEALIRWQHPMDGLIAPGKFIGLAERSGHIIEIGEWVINEACRHARAWQDKYSVPPVVAVNLSALQFKRGDVLKIVSHALAVSGLRPELLELELTESILLQDVETTIKSLHGLKELGVKLSIDDFGTGYSSLSYLKRLSVDKLKIDQSFVRDMLSDSDGASIVRAIIQLGHTLQLSVIAEGVETAEQLAFLEASACDEAQGYLFSRPVPVAQFVQLIEQGGDKTPLEQEH</sequence>
<dbReference type="InterPro" id="IPR052155">
    <property type="entry name" value="Biofilm_reg_signaling"/>
</dbReference>
<feature type="transmembrane region" description="Helical" evidence="5">
    <location>
        <begin position="12"/>
        <end position="29"/>
    </location>
</feature>
<protein>
    <submittedName>
        <fullName evidence="9">EAL domain-containing protein</fullName>
    </submittedName>
</protein>
<evidence type="ECO:0000256" key="2">
    <source>
        <dbReference type="ARBA" id="ARBA00022692"/>
    </source>
</evidence>
<dbReference type="CDD" id="cd01948">
    <property type="entry name" value="EAL"/>
    <property type="match status" value="1"/>
</dbReference>
<dbReference type="Gene3D" id="3.30.450.350">
    <property type="entry name" value="CHASE domain"/>
    <property type="match status" value="1"/>
</dbReference>
<keyword evidence="3 5" id="KW-1133">Transmembrane helix</keyword>
<evidence type="ECO:0000256" key="3">
    <source>
        <dbReference type="ARBA" id="ARBA00022989"/>
    </source>
</evidence>
<dbReference type="SUPFAM" id="SSF55781">
    <property type="entry name" value="GAF domain-like"/>
    <property type="match status" value="1"/>
</dbReference>
<dbReference type="PANTHER" id="PTHR44757:SF2">
    <property type="entry name" value="BIOFILM ARCHITECTURE MAINTENANCE PROTEIN MBAA"/>
    <property type="match status" value="1"/>
</dbReference>
<name>A0ABS5H0A2_9BURK</name>
<dbReference type="InterPro" id="IPR001633">
    <property type="entry name" value="EAL_dom"/>
</dbReference>
<evidence type="ECO:0000313" key="10">
    <source>
        <dbReference type="Proteomes" id="UP000682982"/>
    </source>
</evidence>
<dbReference type="InterPro" id="IPR042240">
    <property type="entry name" value="CHASE_sf"/>
</dbReference>
<evidence type="ECO:0000259" key="8">
    <source>
        <dbReference type="PROSITE" id="PS50887"/>
    </source>
</evidence>
<dbReference type="CDD" id="cd01949">
    <property type="entry name" value="GGDEF"/>
    <property type="match status" value="1"/>
</dbReference>
<dbReference type="PROSITE" id="PS50883">
    <property type="entry name" value="EAL"/>
    <property type="match status" value="1"/>
</dbReference>
<dbReference type="InterPro" id="IPR029787">
    <property type="entry name" value="Nucleotide_cyclase"/>
</dbReference>
<evidence type="ECO:0000259" key="6">
    <source>
        <dbReference type="PROSITE" id="PS50839"/>
    </source>
</evidence>
<dbReference type="SUPFAM" id="SSF55073">
    <property type="entry name" value="Nucleotide cyclase"/>
    <property type="match status" value="1"/>
</dbReference>
<keyword evidence="2 5" id="KW-0812">Transmembrane</keyword>
<comment type="subcellular location">
    <subcellularLocation>
        <location evidence="1">Membrane</location>
    </subcellularLocation>
</comment>
<dbReference type="InterPro" id="IPR035919">
    <property type="entry name" value="EAL_sf"/>
</dbReference>
<dbReference type="InterPro" id="IPR006189">
    <property type="entry name" value="CHASE_dom"/>
</dbReference>
<evidence type="ECO:0000256" key="1">
    <source>
        <dbReference type="ARBA" id="ARBA00004370"/>
    </source>
</evidence>
<dbReference type="InterPro" id="IPR003018">
    <property type="entry name" value="GAF"/>
</dbReference>
<keyword evidence="10" id="KW-1185">Reference proteome</keyword>
<dbReference type="PANTHER" id="PTHR44757">
    <property type="entry name" value="DIGUANYLATE CYCLASE DGCP"/>
    <property type="match status" value="1"/>
</dbReference>
<dbReference type="Pfam" id="PF00563">
    <property type="entry name" value="EAL"/>
    <property type="match status" value="1"/>
</dbReference>
<dbReference type="Proteomes" id="UP000682982">
    <property type="component" value="Unassembled WGS sequence"/>
</dbReference>
<dbReference type="InterPro" id="IPR000160">
    <property type="entry name" value="GGDEF_dom"/>
</dbReference>